<proteinExistence type="predicted"/>
<gene>
    <name evidence="2" type="ORF">PLEPLA_LOCUS46905</name>
</gene>
<comment type="caution">
    <text evidence="2">The sequence shown here is derived from an EMBL/GenBank/DDBJ whole genome shotgun (WGS) entry which is preliminary data.</text>
</comment>
<dbReference type="EMBL" id="CADEAL010004416">
    <property type="protein sequence ID" value="CAB1459069.1"/>
    <property type="molecule type" value="Genomic_DNA"/>
</dbReference>
<organism evidence="2 3">
    <name type="scientific">Pleuronectes platessa</name>
    <name type="common">European plaice</name>
    <dbReference type="NCBI Taxonomy" id="8262"/>
    <lineage>
        <taxon>Eukaryota</taxon>
        <taxon>Metazoa</taxon>
        <taxon>Chordata</taxon>
        <taxon>Craniata</taxon>
        <taxon>Vertebrata</taxon>
        <taxon>Euteleostomi</taxon>
        <taxon>Actinopterygii</taxon>
        <taxon>Neopterygii</taxon>
        <taxon>Teleostei</taxon>
        <taxon>Neoteleostei</taxon>
        <taxon>Acanthomorphata</taxon>
        <taxon>Carangaria</taxon>
        <taxon>Pleuronectiformes</taxon>
        <taxon>Pleuronectoidei</taxon>
        <taxon>Pleuronectidae</taxon>
        <taxon>Pleuronectes</taxon>
    </lineage>
</organism>
<sequence length="102" mass="10885">MELYSAVSSQCSRPIGRLGAYLCAPGSLVDSAEQHLHLLELSVGACGPRRAQCERPSRGPRWAGPVDSSLALLSQQEDISWSNSESLDEGRLVSSENGVGED</sequence>
<evidence type="ECO:0000313" key="3">
    <source>
        <dbReference type="Proteomes" id="UP001153269"/>
    </source>
</evidence>
<evidence type="ECO:0000313" key="2">
    <source>
        <dbReference type="EMBL" id="CAB1459069.1"/>
    </source>
</evidence>
<dbReference type="AlphaFoldDB" id="A0A9N7W047"/>
<evidence type="ECO:0000256" key="1">
    <source>
        <dbReference type="SAM" id="MobiDB-lite"/>
    </source>
</evidence>
<protein>
    <submittedName>
        <fullName evidence="2">Uncharacterized protein</fullName>
    </submittedName>
</protein>
<name>A0A9N7W047_PLEPL</name>
<feature type="region of interest" description="Disordered" evidence="1">
    <location>
        <begin position="81"/>
        <end position="102"/>
    </location>
</feature>
<dbReference type="Proteomes" id="UP001153269">
    <property type="component" value="Unassembled WGS sequence"/>
</dbReference>
<reference evidence="2" key="1">
    <citation type="submission" date="2020-03" db="EMBL/GenBank/DDBJ databases">
        <authorList>
            <person name="Weist P."/>
        </authorList>
    </citation>
    <scope>NUCLEOTIDE SEQUENCE</scope>
</reference>
<accession>A0A9N7W047</accession>
<keyword evidence="3" id="KW-1185">Reference proteome</keyword>